<sequence length="306" mass="33151">MSALPSVLRPVRTLAVPVLTRCIFGRTREAAFPAPPSRQGFSTSSTRSNQDKTQGKEKEKGKASLLRSYFYHVDVHGQLFLTETEPKNITSCFKSAPFLDFFFQRLGPNPALDRSSASSTPPKKQTPVALARAELENDALQEGYPWLSPCGPEMNFVKAEATPVVFRELDEEGFLHWGGSLKVPFDPAQMVVDIETGYLYHPSPRSSDAETTSQYGPYSLLSSALVLTHFSSTLEYGDPSSAAAAASSEQPDPPQTPQRSDPGPGQSTGTGLGATDGAVAGTVEWRGRRWALGVKPGVMTEMQVHT</sequence>
<organism evidence="3 4">
    <name type="scientific">Tilletia horrida</name>
    <dbReference type="NCBI Taxonomy" id="155126"/>
    <lineage>
        <taxon>Eukaryota</taxon>
        <taxon>Fungi</taxon>
        <taxon>Dikarya</taxon>
        <taxon>Basidiomycota</taxon>
        <taxon>Ustilaginomycotina</taxon>
        <taxon>Exobasidiomycetes</taxon>
        <taxon>Tilletiales</taxon>
        <taxon>Tilletiaceae</taxon>
        <taxon>Tilletia</taxon>
    </lineage>
</organism>
<feature type="region of interest" description="Disordered" evidence="2">
    <location>
        <begin position="31"/>
        <end position="61"/>
    </location>
</feature>
<keyword evidence="4" id="KW-1185">Reference proteome</keyword>
<feature type="compositionally biased region" description="Polar residues" evidence="2">
    <location>
        <begin position="39"/>
        <end position="48"/>
    </location>
</feature>
<accession>A0AAN6JKC5</accession>
<dbReference type="PANTHER" id="PTHR31449">
    <property type="entry name" value="UPF0598 PROTEIN C8ORF82"/>
    <property type="match status" value="1"/>
</dbReference>
<dbReference type="InterPro" id="IPR028108">
    <property type="entry name" value="DUF4505"/>
</dbReference>
<comment type="similarity">
    <text evidence="1">Belongs to the UPF0598 family.</text>
</comment>
<evidence type="ECO:0000256" key="1">
    <source>
        <dbReference type="ARBA" id="ARBA00006322"/>
    </source>
</evidence>
<dbReference type="Proteomes" id="UP001176521">
    <property type="component" value="Unassembled WGS sequence"/>
</dbReference>
<reference evidence="3" key="1">
    <citation type="journal article" date="2023" name="PhytoFront">
        <title>Draft Genome Resources of Seven Strains of Tilletia horrida, Causal Agent of Kernel Smut of Rice.</title>
        <authorList>
            <person name="Khanal S."/>
            <person name="Antony Babu S."/>
            <person name="Zhou X.G."/>
        </authorList>
    </citation>
    <scope>NUCLEOTIDE SEQUENCE</scope>
    <source>
        <strain evidence="3">TX3</strain>
    </source>
</reference>
<dbReference type="Pfam" id="PF14956">
    <property type="entry name" value="DUF4505"/>
    <property type="match status" value="2"/>
</dbReference>
<name>A0AAN6JKC5_9BASI</name>
<feature type="compositionally biased region" description="Basic and acidic residues" evidence="2">
    <location>
        <begin position="49"/>
        <end position="61"/>
    </location>
</feature>
<protein>
    <submittedName>
        <fullName evidence="3">Uncharacterized protein</fullName>
    </submittedName>
</protein>
<feature type="region of interest" description="Disordered" evidence="2">
    <location>
        <begin position="238"/>
        <end position="280"/>
    </location>
</feature>
<evidence type="ECO:0000313" key="4">
    <source>
        <dbReference type="Proteomes" id="UP001176521"/>
    </source>
</evidence>
<dbReference type="PANTHER" id="PTHR31449:SF3">
    <property type="entry name" value="UPF0598 PROTEIN C8ORF82"/>
    <property type="match status" value="1"/>
</dbReference>
<evidence type="ECO:0000313" key="3">
    <source>
        <dbReference type="EMBL" id="KAK0530449.1"/>
    </source>
</evidence>
<evidence type="ECO:0000256" key="2">
    <source>
        <dbReference type="SAM" id="MobiDB-lite"/>
    </source>
</evidence>
<dbReference type="EMBL" id="JAPDMQ010000214">
    <property type="protein sequence ID" value="KAK0530449.1"/>
    <property type="molecule type" value="Genomic_DNA"/>
</dbReference>
<comment type="caution">
    <text evidence="3">The sequence shown here is derived from an EMBL/GenBank/DDBJ whole genome shotgun (WGS) entry which is preliminary data.</text>
</comment>
<dbReference type="AlphaFoldDB" id="A0AAN6JKC5"/>
<gene>
    <name evidence="3" type="ORF">OC842_003918</name>
</gene>
<proteinExistence type="inferred from homology"/>